<reference evidence="3" key="2">
    <citation type="submission" date="2021-04" db="EMBL/GenBank/DDBJ databases">
        <authorList>
            <person name="Gilroy R."/>
        </authorList>
    </citation>
    <scope>NUCLEOTIDE SEQUENCE</scope>
    <source>
        <strain evidence="3">3204</strain>
    </source>
</reference>
<evidence type="ECO:0000259" key="2">
    <source>
        <dbReference type="Pfam" id="PF00359"/>
    </source>
</evidence>
<proteinExistence type="predicted"/>
<comment type="caution">
    <text evidence="3">The sequence shown here is derived from an EMBL/GenBank/DDBJ whole genome shotgun (WGS) entry which is preliminary data.</text>
</comment>
<protein>
    <submittedName>
        <fullName evidence="3">PTS sugar transporter subunit IIA</fullName>
    </submittedName>
</protein>
<accession>A0A9D2CND4</accession>
<evidence type="ECO:0000256" key="1">
    <source>
        <dbReference type="SAM" id="Phobius"/>
    </source>
</evidence>
<dbReference type="Pfam" id="PF00359">
    <property type="entry name" value="PTS_EIIA_2"/>
    <property type="match status" value="1"/>
</dbReference>
<dbReference type="AlphaFoldDB" id="A0A9D2CND4"/>
<reference evidence="3" key="1">
    <citation type="journal article" date="2021" name="PeerJ">
        <title>Extensive microbial diversity within the chicken gut microbiome revealed by metagenomics and culture.</title>
        <authorList>
            <person name="Gilroy R."/>
            <person name="Ravi A."/>
            <person name="Getino M."/>
            <person name="Pursley I."/>
            <person name="Horton D.L."/>
            <person name="Alikhan N.F."/>
            <person name="Baker D."/>
            <person name="Gharbi K."/>
            <person name="Hall N."/>
            <person name="Watson M."/>
            <person name="Adriaenssens E.M."/>
            <person name="Foster-Nyarko E."/>
            <person name="Jarju S."/>
            <person name="Secka A."/>
            <person name="Antonio M."/>
            <person name="Oren A."/>
            <person name="Chaudhuri R.R."/>
            <person name="La Ragione R."/>
            <person name="Hildebrand F."/>
            <person name="Pallen M.J."/>
        </authorList>
    </citation>
    <scope>NUCLEOTIDE SEQUENCE</scope>
    <source>
        <strain evidence="3">3204</strain>
    </source>
</reference>
<gene>
    <name evidence="3" type="ORF">H9820_05060</name>
</gene>
<feature type="domain" description="PTS EIIA type-2" evidence="2">
    <location>
        <begin position="9"/>
        <end position="129"/>
    </location>
</feature>
<dbReference type="InterPro" id="IPR016152">
    <property type="entry name" value="PTrfase/Anion_transptr"/>
</dbReference>
<sequence length="129" mass="14979">MFKYNYYQIDNVDSKQELNRIISKKVASLYNIQADEVLTKVTEREKLGSVQIGDNFDLPHIEYDGQMQGIILVNYKINYYYATSLFIILNVVYLDKDLEKFLGGILNDAGLDKLRNCRNTADLQKIVEE</sequence>
<dbReference type="EMBL" id="DXCM01000031">
    <property type="protein sequence ID" value="HIY92297.1"/>
    <property type="molecule type" value="Genomic_DNA"/>
</dbReference>
<evidence type="ECO:0000313" key="3">
    <source>
        <dbReference type="EMBL" id="HIY92297.1"/>
    </source>
</evidence>
<keyword evidence="1" id="KW-0472">Membrane</keyword>
<keyword evidence="3" id="KW-0813">Transport</keyword>
<keyword evidence="1" id="KW-1133">Transmembrane helix</keyword>
<dbReference type="InterPro" id="IPR002178">
    <property type="entry name" value="PTS_EIIA_type-2_dom"/>
</dbReference>
<dbReference type="Gene3D" id="3.40.930.10">
    <property type="entry name" value="Mannitol-specific EII, Chain A"/>
    <property type="match status" value="1"/>
</dbReference>
<keyword evidence="3" id="KW-0762">Sugar transport</keyword>
<dbReference type="SUPFAM" id="SSF55804">
    <property type="entry name" value="Phoshotransferase/anion transport protein"/>
    <property type="match status" value="1"/>
</dbReference>
<keyword evidence="1" id="KW-0812">Transmembrane</keyword>
<evidence type="ECO:0000313" key="4">
    <source>
        <dbReference type="Proteomes" id="UP000824013"/>
    </source>
</evidence>
<organism evidence="3 4">
    <name type="scientific">Candidatus Companilactobacillus pullicola</name>
    <dbReference type="NCBI Taxonomy" id="2838523"/>
    <lineage>
        <taxon>Bacteria</taxon>
        <taxon>Bacillati</taxon>
        <taxon>Bacillota</taxon>
        <taxon>Bacilli</taxon>
        <taxon>Lactobacillales</taxon>
        <taxon>Lactobacillaceae</taxon>
        <taxon>Companilactobacillus</taxon>
    </lineage>
</organism>
<name>A0A9D2CND4_9LACO</name>
<feature type="transmembrane region" description="Helical" evidence="1">
    <location>
        <begin position="77"/>
        <end position="94"/>
    </location>
</feature>
<dbReference type="Proteomes" id="UP000824013">
    <property type="component" value="Unassembled WGS sequence"/>
</dbReference>